<keyword evidence="9" id="KW-1185">Reference proteome</keyword>
<feature type="transmembrane region" description="Helical" evidence="7">
    <location>
        <begin position="315"/>
        <end position="340"/>
    </location>
</feature>
<dbReference type="SUPFAM" id="SSF53474">
    <property type="entry name" value="alpha/beta-Hydrolases"/>
    <property type="match status" value="1"/>
</dbReference>
<dbReference type="InterPro" id="IPR029058">
    <property type="entry name" value="AB_hydrolase_fold"/>
</dbReference>
<feature type="region of interest" description="Disordered" evidence="6">
    <location>
        <begin position="47"/>
        <end position="142"/>
    </location>
</feature>
<feature type="transmembrane region" description="Helical" evidence="7">
    <location>
        <begin position="346"/>
        <end position="373"/>
    </location>
</feature>
<evidence type="ECO:0000256" key="1">
    <source>
        <dbReference type="ARBA" id="ARBA00004141"/>
    </source>
</evidence>
<feature type="compositionally biased region" description="Low complexity" evidence="6">
    <location>
        <begin position="66"/>
        <end position="76"/>
    </location>
</feature>
<feature type="region of interest" description="Disordered" evidence="6">
    <location>
        <begin position="275"/>
        <end position="299"/>
    </location>
</feature>
<evidence type="ECO:0000256" key="2">
    <source>
        <dbReference type="ARBA" id="ARBA00009824"/>
    </source>
</evidence>
<reference evidence="8 9" key="1">
    <citation type="submission" date="2015-08" db="EMBL/GenBank/DDBJ databases">
        <title>Next Generation Sequencing and Analysis of the Genome of Puccinia sorghi L Schw, the Causal Agent of Maize Common Rust.</title>
        <authorList>
            <person name="Rochi L."/>
            <person name="Burguener G."/>
            <person name="Darino M."/>
            <person name="Turjanski A."/>
            <person name="Kreff E."/>
            <person name="Dieguez M.J."/>
            <person name="Sacco F."/>
        </authorList>
    </citation>
    <scope>NUCLEOTIDE SEQUENCE [LARGE SCALE GENOMIC DNA]</scope>
    <source>
        <strain evidence="8 9">RO10H11247</strain>
    </source>
</reference>
<comment type="caution">
    <text evidence="8">The sequence shown here is derived from an EMBL/GenBank/DDBJ whole genome shotgun (WGS) entry which is preliminary data.</text>
</comment>
<protein>
    <submittedName>
        <fullName evidence="8">Uncharacterized protein</fullName>
    </submittedName>
</protein>
<dbReference type="OrthoDB" id="277931at2759"/>
<feature type="compositionally biased region" description="Acidic residues" evidence="6">
    <location>
        <begin position="281"/>
        <end position="292"/>
    </location>
</feature>
<comment type="subcellular location">
    <subcellularLocation>
        <location evidence="1">Membrane</location>
        <topology evidence="1">Multi-pass membrane protein</topology>
    </subcellularLocation>
</comment>
<dbReference type="EMBL" id="LAVV01009424">
    <property type="protein sequence ID" value="KNZ50609.1"/>
    <property type="molecule type" value="Genomic_DNA"/>
</dbReference>
<dbReference type="Pfam" id="PF05277">
    <property type="entry name" value="DUF726"/>
    <property type="match status" value="2"/>
</dbReference>
<name>A0A0L6UQ02_9BASI</name>
<feature type="compositionally biased region" description="Pro residues" evidence="6">
    <location>
        <begin position="49"/>
        <end position="58"/>
    </location>
</feature>
<comment type="similarity">
    <text evidence="2">Belongs to the TMCO4 family.</text>
</comment>
<keyword evidence="4 7" id="KW-1133">Transmembrane helix</keyword>
<dbReference type="Proteomes" id="UP000037035">
    <property type="component" value="Unassembled WGS sequence"/>
</dbReference>
<dbReference type="AlphaFoldDB" id="A0A0L6UQ02"/>
<evidence type="ECO:0000256" key="4">
    <source>
        <dbReference type="ARBA" id="ARBA00022989"/>
    </source>
</evidence>
<dbReference type="PANTHER" id="PTHR17920">
    <property type="entry name" value="TRANSMEMBRANE AND COILED-COIL DOMAIN-CONTAINING PROTEIN 4 TMCO4"/>
    <property type="match status" value="1"/>
</dbReference>
<dbReference type="VEuPathDB" id="FungiDB:VP01_432g9"/>
<evidence type="ECO:0000313" key="8">
    <source>
        <dbReference type="EMBL" id="KNZ50609.1"/>
    </source>
</evidence>
<sequence>MENATKVDMFLERWEPFHLQIVTIALKYAYEQVLNITFDQSFQPLSSPTLPPLSPPTTPLLHLDRTPATSTPPSSSQRDCARNNTPSNPDQDISTEWSSERKRTGADYEHDTAPVKGDYAQVPSSEEEIQEEREKDKDDEPTHQEWLEARRRASEVWLKFLLDSMKVDPASLPENPQRSDLIELSKELPSSMQVEIIHDLVILSLSASHSQSEARTHDGSPKAPDENLNYSALDRQLIFHVAEGLGMDTTIVYEAEKLVAQELFFILQQAEQASNMKPADDAEGQQEEEEESSTERRLMKTSKAAIRAAGRKKKWLRYLGAGAGVIVGGVAIGLTGGLAAPVLAPFLVGLSGGALGFLATSGGAILIGTLFGLAGGGLTHYSHNILLDRAQRRLKGIDEFTFERLPDQDGEVDGDLPRIPSLHATIVSTGFLLTPTEYKDPWIPSFGKTIDRRDVYALKVETQALLSAGKDLESYIRDTLLQHGATEIIRHTVLASVCTALLLPASIYKAAVMALDNEYQRTRDICEKAGILLAVGPPEFRSPSISSGLIDLMDLQDMIEQRAHGARPLTLIGSGMGSITVFRAILELSLRGRGAGEFMIEQVILICSPLSPRASEWKTLRRMVTRRVVNVYSKNDWVLAILARLDSLLSARSLHHVAGLAHLQLPHIQSLDVSDIVHGHLELNSKIPLILDRININS</sequence>
<evidence type="ECO:0000313" key="9">
    <source>
        <dbReference type="Proteomes" id="UP000037035"/>
    </source>
</evidence>
<feature type="compositionally biased region" description="Basic and acidic residues" evidence="6">
    <location>
        <begin position="132"/>
        <end position="142"/>
    </location>
</feature>
<accession>A0A0L6UQ02</accession>
<evidence type="ECO:0000256" key="5">
    <source>
        <dbReference type="ARBA" id="ARBA00023136"/>
    </source>
</evidence>
<feature type="compositionally biased region" description="Polar residues" evidence="6">
    <location>
        <begin position="82"/>
        <end position="97"/>
    </location>
</feature>
<evidence type="ECO:0000256" key="7">
    <source>
        <dbReference type="SAM" id="Phobius"/>
    </source>
</evidence>
<gene>
    <name evidence="8" type="ORF">VP01_432g9</name>
</gene>
<feature type="compositionally biased region" description="Basic and acidic residues" evidence="6">
    <location>
        <begin position="98"/>
        <end position="113"/>
    </location>
</feature>
<keyword evidence="3 7" id="KW-0812">Transmembrane</keyword>
<organism evidence="8 9">
    <name type="scientific">Puccinia sorghi</name>
    <dbReference type="NCBI Taxonomy" id="27349"/>
    <lineage>
        <taxon>Eukaryota</taxon>
        <taxon>Fungi</taxon>
        <taxon>Dikarya</taxon>
        <taxon>Basidiomycota</taxon>
        <taxon>Pucciniomycotina</taxon>
        <taxon>Pucciniomycetes</taxon>
        <taxon>Pucciniales</taxon>
        <taxon>Pucciniaceae</taxon>
        <taxon>Puccinia</taxon>
    </lineage>
</organism>
<dbReference type="GO" id="GO:0016020">
    <property type="term" value="C:membrane"/>
    <property type="evidence" value="ECO:0007669"/>
    <property type="project" value="UniProtKB-SubCell"/>
</dbReference>
<proteinExistence type="inferred from homology"/>
<dbReference type="InterPro" id="IPR007941">
    <property type="entry name" value="DUF726"/>
</dbReference>
<keyword evidence="5 7" id="KW-0472">Membrane</keyword>
<evidence type="ECO:0000256" key="6">
    <source>
        <dbReference type="SAM" id="MobiDB-lite"/>
    </source>
</evidence>
<evidence type="ECO:0000256" key="3">
    <source>
        <dbReference type="ARBA" id="ARBA00022692"/>
    </source>
</evidence>
<dbReference type="PANTHER" id="PTHR17920:SF23">
    <property type="entry name" value="DUF726-DOMAIN-CONTAINING PROTEIN"/>
    <property type="match status" value="1"/>
</dbReference>